<feature type="compositionally biased region" description="Polar residues" evidence="2">
    <location>
        <begin position="485"/>
        <end position="496"/>
    </location>
</feature>
<protein>
    <recommendedName>
        <fullName evidence="3">Wings apart-like protein C-terminal domain-containing protein</fullName>
    </recommendedName>
</protein>
<feature type="compositionally biased region" description="Low complexity" evidence="2">
    <location>
        <begin position="474"/>
        <end position="484"/>
    </location>
</feature>
<organism evidence="4 5">
    <name type="scientific">Neohortaea acidophila</name>
    <dbReference type="NCBI Taxonomy" id="245834"/>
    <lineage>
        <taxon>Eukaryota</taxon>
        <taxon>Fungi</taxon>
        <taxon>Dikarya</taxon>
        <taxon>Ascomycota</taxon>
        <taxon>Pezizomycotina</taxon>
        <taxon>Dothideomycetes</taxon>
        <taxon>Dothideomycetidae</taxon>
        <taxon>Mycosphaerellales</taxon>
        <taxon>Teratosphaeriaceae</taxon>
        <taxon>Neohortaea</taxon>
    </lineage>
</organism>
<feature type="region of interest" description="Disordered" evidence="2">
    <location>
        <begin position="30"/>
        <end position="496"/>
    </location>
</feature>
<accession>A0A6A6PY58</accession>
<evidence type="ECO:0000256" key="1">
    <source>
        <dbReference type="ARBA" id="ARBA00006854"/>
    </source>
</evidence>
<dbReference type="InterPro" id="IPR039874">
    <property type="entry name" value="WAPL"/>
</dbReference>
<feature type="compositionally biased region" description="Polar residues" evidence="2">
    <location>
        <begin position="321"/>
        <end position="348"/>
    </location>
</feature>
<dbReference type="InterPro" id="IPR011989">
    <property type="entry name" value="ARM-like"/>
</dbReference>
<feature type="compositionally biased region" description="Polar residues" evidence="2">
    <location>
        <begin position="400"/>
        <end position="414"/>
    </location>
</feature>
<feature type="domain" description="Wings apart-like protein C-terminal" evidence="3">
    <location>
        <begin position="556"/>
        <end position="888"/>
    </location>
</feature>
<feature type="compositionally biased region" description="Basic and acidic residues" evidence="2">
    <location>
        <begin position="171"/>
        <end position="180"/>
    </location>
</feature>
<feature type="compositionally biased region" description="Polar residues" evidence="2">
    <location>
        <begin position="273"/>
        <end position="285"/>
    </location>
</feature>
<dbReference type="Proteomes" id="UP000799767">
    <property type="component" value="Unassembled WGS sequence"/>
</dbReference>
<dbReference type="Pfam" id="PF07814">
    <property type="entry name" value="WAPL"/>
    <property type="match status" value="1"/>
</dbReference>
<feature type="compositionally biased region" description="Basic and acidic residues" evidence="2">
    <location>
        <begin position="415"/>
        <end position="427"/>
    </location>
</feature>
<feature type="compositionally biased region" description="Acidic residues" evidence="2">
    <location>
        <begin position="437"/>
        <end position="452"/>
    </location>
</feature>
<evidence type="ECO:0000313" key="4">
    <source>
        <dbReference type="EMBL" id="KAF2484706.1"/>
    </source>
</evidence>
<feature type="compositionally biased region" description="Basic and acidic residues" evidence="2">
    <location>
        <begin position="122"/>
        <end position="134"/>
    </location>
</feature>
<keyword evidence="5" id="KW-1185">Reference proteome</keyword>
<evidence type="ECO:0000256" key="2">
    <source>
        <dbReference type="SAM" id="MobiDB-lite"/>
    </source>
</evidence>
<gene>
    <name evidence="4" type="ORF">BDY17DRAFT_134017</name>
</gene>
<feature type="compositionally biased region" description="Low complexity" evidence="2">
    <location>
        <begin position="296"/>
        <end position="307"/>
    </location>
</feature>
<proteinExistence type="inferred from homology"/>
<evidence type="ECO:0000259" key="3">
    <source>
        <dbReference type="Pfam" id="PF07814"/>
    </source>
</evidence>
<feature type="compositionally biased region" description="Basic and acidic residues" evidence="2">
    <location>
        <begin position="453"/>
        <end position="464"/>
    </location>
</feature>
<comment type="similarity">
    <text evidence="1">Belongs to the WAPL family.</text>
</comment>
<name>A0A6A6PY58_9PEZI</name>
<reference evidence="4" key="1">
    <citation type="journal article" date="2020" name="Stud. Mycol.">
        <title>101 Dothideomycetes genomes: a test case for predicting lifestyles and emergence of pathogens.</title>
        <authorList>
            <person name="Haridas S."/>
            <person name="Albert R."/>
            <person name="Binder M."/>
            <person name="Bloem J."/>
            <person name="Labutti K."/>
            <person name="Salamov A."/>
            <person name="Andreopoulos B."/>
            <person name="Baker S."/>
            <person name="Barry K."/>
            <person name="Bills G."/>
            <person name="Bluhm B."/>
            <person name="Cannon C."/>
            <person name="Castanera R."/>
            <person name="Culley D."/>
            <person name="Daum C."/>
            <person name="Ezra D."/>
            <person name="Gonzalez J."/>
            <person name="Henrissat B."/>
            <person name="Kuo A."/>
            <person name="Liang C."/>
            <person name="Lipzen A."/>
            <person name="Lutzoni F."/>
            <person name="Magnuson J."/>
            <person name="Mondo S."/>
            <person name="Nolan M."/>
            <person name="Ohm R."/>
            <person name="Pangilinan J."/>
            <person name="Park H.-J."/>
            <person name="Ramirez L."/>
            <person name="Alfaro M."/>
            <person name="Sun H."/>
            <person name="Tritt A."/>
            <person name="Yoshinaga Y."/>
            <person name="Zwiers L.-H."/>
            <person name="Turgeon B."/>
            <person name="Goodwin S."/>
            <person name="Spatafora J."/>
            <person name="Crous P."/>
            <person name="Grigoriev I."/>
        </authorList>
    </citation>
    <scope>NUCLEOTIDE SEQUENCE</scope>
    <source>
        <strain evidence="4">CBS 113389</strain>
    </source>
</reference>
<dbReference type="EMBL" id="MU001634">
    <property type="protein sequence ID" value="KAF2484706.1"/>
    <property type="molecule type" value="Genomic_DNA"/>
</dbReference>
<evidence type="ECO:0000313" key="5">
    <source>
        <dbReference type="Proteomes" id="UP000799767"/>
    </source>
</evidence>
<feature type="compositionally biased region" description="Basic and acidic residues" evidence="2">
    <location>
        <begin position="196"/>
        <end position="210"/>
    </location>
</feature>
<dbReference type="GeneID" id="54470446"/>
<sequence>MATSSTAQVPKRKKQVYGKVVNRSHWNVDSFFNEDDEPASAESVPPRQSNVKESYPVTKAPPKTYTSKQAPSRPKRHDTFDVPSSDEDSPSPAKVVPSPRFHHKSTLVDDTAASHASLAPWERSRAQADHDATSKRKNAYLASPESQLREDLMRATASPELLKSTTPSRKSPSEPVEKSRAAPPEPLTAKARLAARRREAGHPVAKRDADSDPDITPRKRARTSEEAKEGPSQPTGDESTHESAKGNAESDDQQHDIFDLPSSSEEERSSQSNRLPSSKLRSTKPSARPGRSKTYAGKAALAKGASAPSRLTEMLHDTDTTEAPTRSPSATSRKSSPQHAPSTPPSGRSANSETNNTAAAAMTPRQAQLWHDLLPSDNAAPSPSALPIKDLSISGKKRSGVSSFTRKLSKSQSDVGRRRTRLVDRLKASAPSSGDEALADDDSESESESMDDLETKQRSPRSSERPSLVKRVSSHTSHSQSQPTAAASTNGPKITYGQSRSYLQEDSLEQDFMADLDSEMTQRPAPSKRFGKSTATLQNSAFDLEDSDDERTSGKIRTIHELRASGRNVAGMYDIEELLGEIRNHNASHRSRRRSALIELASKLTDKAFAGRFVGQSLESELAAECGVAADDIADFAIAVAFAVILASEPPDHTIRTLHEQGTLPWLAKLLQHDPPAGKMAKDRRNNMAKAAQGAFNDFTDGIKTQVILWGERVPHEMTPRLIALKALDLLIRRLRRTGTKEELLDFEQISLVLRSGTPSMTADHAIDLDLSVSILESLSTTTTSLSWPSTTLERIADILPQLDATTSTTRHTLFLTLRLSLNLTNDNAHNCALLSANPMTTQHLLLSIDQGCTTLHVESNEEHRALALDLLVLSMGIIINLAEHSTAARHSALLTSPEVLTSLLAVLQTGQENMLEAESVSESVTNVAYGYLAVMLANLCQEPDVRAFVKEKLPGKNLRLLVEAVQEFVLHHERVDGMAFEGEEGGEVWGAFTERLRGVLGRLKEVE</sequence>
<dbReference type="Gene3D" id="1.25.10.10">
    <property type="entry name" value="Leucine-rich Repeat Variant"/>
    <property type="match status" value="2"/>
</dbReference>
<dbReference type="OrthoDB" id="78088at2759"/>
<dbReference type="PANTHER" id="PTHR22100">
    <property type="entry name" value="WINGS APART-LIKE PROTEIN HOMOLOG"/>
    <property type="match status" value="1"/>
</dbReference>
<dbReference type="AlphaFoldDB" id="A0A6A6PY58"/>
<dbReference type="InterPro" id="IPR022771">
    <property type="entry name" value="WAPL_C"/>
</dbReference>
<dbReference type="RefSeq" id="XP_033591275.1">
    <property type="nucleotide sequence ID" value="XM_033729444.1"/>
</dbReference>
<dbReference type="PANTHER" id="PTHR22100:SF13">
    <property type="entry name" value="WINGS APART-LIKE PROTEIN HOMOLOG"/>
    <property type="match status" value="1"/>
</dbReference>
<feature type="compositionally biased region" description="Low complexity" evidence="2">
    <location>
        <begin position="349"/>
        <end position="361"/>
    </location>
</feature>